<keyword evidence="3" id="KW-1185">Reference proteome</keyword>
<evidence type="ECO:0000259" key="1">
    <source>
        <dbReference type="Pfam" id="PF01458"/>
    </source>
</evidence>
<dbReference type="Proteomes" id="UP001210339">
    <property type="component" value="Chromosome"/>
</dbReference>
<dbReference type="InterPro" id="IPR037284">
    <property type="entry name" value="SUF_FeS_clus_asmbl_SufBD_sf"/>
</dbReference>
<gene>
    <name evidence="2" type="ORF">O6R05_01915</name>
</gene>
<dbReference type="InterPro" id="IPR000825">
    <property type="entry name" value="SUF_FeS_clus_asmbl_SufBD_core"/>
</dbReference>
<name>A0ABY7QV97_9FIRM</name>
<accession>A0ABY7QV97</accession>
<dbReference type="SUPFAM" id="SSF101960">
    <property type="entry name" value="Stabilizer of iron transporter SufD"/>
    <property type="match status" value="1"/>
</dbReference>
<dbReference type="PANTHER" id="PTHR43575:SF1">
    <property type="entry name" value="PROTEIN ABCI7, CHLOROPLASTIC"/>
    <property type="match status" value="1"/>
</dbReference>
<evidence type="ECO:0000313" key="2">
    <source>
        <dbReference type="EMBL" id="WBW50321.1"/>
    </source>
</evidence>
<protein>
    <submittedName>
        <fullName evidence="2">SufD family Fe-S cluster assembly protein</fullName>
    </submittedName>
</protein>
<sequence length="326" mass="35497">MKDYGNKLSFPTFASSNVNGITLDVPELTEHIKERMPSPIGSGFGFSEVAVNQAETQYSSYTKIEAGTRLDRDGAQGAELIDIVAKDGESVSVILNYRGKSDYRNTFVRVHVGKGATLNLYVVQLEADSTVIESIGGEVEECGQLNIYQYEVGSVDLYANLKVALRGEAAQLKVDSIYFGFGDHSLNMLYDVRHEGKASVSDVQIHGALKDRAYKNLKSTLDFIEGSAGSKGSEEEYAILLDDAVRCLSVPVLLTHEDDVEGNHAASAGKIDGELLFYLMSRGLDEAQARSLIVLSKFQSAIDAVEDEALRDELMATVQGIVRMSC</sequence>
<proteinExistence type="predicted"/>
<evidence type="ECO:0000313" key="3">
    <source>
        <dbReference type="Proteomes" id="UP001210339"/>
    </source>
</evidence>
<dbReference type="PANTHER" id="PTHR43575">
    <property type="entry name" value="PROTEIN ABCI7, CHLOROPLASTIC"/>
    <property type="match status" value="1"/>
</dbReference>
<organism evidence="2 3">
    <name type="scientific">Peptoniphilus equinus</name>
    <dbReference type="NCBI Taxonomy" id="3016343"/>
    <lineage>
        <taxon>Bacteria</taxon>
        <taxon>Bacillati</taxon>
        <taxon>Bacillota</taxon>
        <taxon>Tissierellia</taxon>
        <taxon>Tissierellales</taxon>
        <taxon>Peptoniphilaceae</taxon>
        <taxon>Peptoniphilus</taxon>
    </lineage>
</organism>
<dbReference type="EMBL" id="CP115667">
    <property type="protein sequence ID" value="WBW50321.1"/>
    <property type="molecule type" value="Genomic_DNA"/>
</dbReference>
<dbReference type="Pfam" id="PF01458">
    <property type="entry name" value="SUFBD_core"/>
    <property type="match status" value="1"/>
</dbReference>
<reference evidence="2 3" key="1">
    <citation type="submission" date="2023-01" db="EMBL/GenBank/DDBJ databases">
        <authorList>
            <person name="Lee S.H."/>
            <person name="Jung H.S."/>
            <person name="Yun J.U."/>
        </authorList>
    </citation>
    <scope>NUCLEOTIDE SEQUENCE [LARGE SCALE GENOMIC DNA]</scope>
    <source>
        <strain evidence="2 3">CBA3646</strain>
    </source>
</reference>
<dbReference type="InterPro" id="IPR055346">
    <property type="entry name" value="Fe-S_cluster_assembly_SufBD"/>
</dbReference>
<dbReference type="RefSeq" id="WP_271191852.1">
    <property type="nucleotide sequence ID" value="NZ_CP115667.1"/>
</dbReference>
<feature type="domain" description="SUF system FeS cluster assembly SufBD core" evidence="1">
    <location>
        <begin position="78"/>
        <end position="295"/>
    </location>
</feature>